<evidence type="ECO:0000256" key="1">
    <source>
        <dbReference type="ARBA" id="ARBA00022801"/>
    </source>
</evidence>
<name>A0A9X0L5Z9_SOLP1</name>
<proteinExistence type="predicted"/>
<dbReference type="RefSeq" id="WP_059068703.1">
    <property type="nucleotide sequence ID" value="NZ_LNAL01000005.1"/>
</dbReference>
<dbReference type="Gene3D" id="3.40.50.10810">
    <property type="entry name" value="Tandem AAA-ATPase domain"/>
    <property type="match status" value="1"/>
</dbReference>
<dbReference type="SMART" id="SM00490">
    <property type="entry name" value="HELICc"/>
    <property type="match status" value="1"/>
</dbReference>
<dbReference type="AlphaFoldDB" id="A0A9X0L5Z9"/>
<keyword evidence="1" id="KW-0378">Hydrolase</keyword>
<dbReference type="InterPro" id="IPR027417">
    <property type="entry name" value="P-loop_NTPase"/>
</dbReference>
<dbReference type="Pfam" id="PF00271">
    <property type="entry name" value="Helicase_C"/>
    <property type="match status" value="1"/>
</dbReference>
<protein>
    <recommendedName>
        <fullName evidence="6">Helicase SNF2</fullName>
    </recommendedName>
</protein>
<evidence type="ECO:0000313" key="4">
    <source>
        <dbReference type="EMBL" id="KUG09156.1"/>
    </source>
</evidence>
<evidence type="ECO:0008006" key="6">
    <source>
        <dbReference type="Google" id="ProtNLM"/>
    </source>
</evidence>
<dbReference type="InterPro" id="IPR049730">
    <property type="entry name" value="SNF2/RAD54-like_C"/>
</dbReference>
<dbReference type="CDD" id="cd18793">
    <property type="entry name" value="SF2_C_SNF"/>
    <property type="match status" value="1"/>
</dbReference>
<comment type="caution">
    <text evidence="4">The sequence shown here is derived from an EMBL/GenBank/DDBJ whole genome shotgun (WGS) entry which is preliminary data.</text>
</comment>
<dbReference type="SMART" id="SM00487">
    <property type="entry name" value="DEXDc"/>
    <property type="match status" value="1"/>
</dbReference>
<dbReference type="InterPro" id="IPR014001">
    <property type="entry name" value="Helicase_ATP-bd"/>
</dbReference>
<feature type="domain" description="Helicase C-terminal" evidence="3">
    <location>
        <begin position="890"/>
        <end position="1045"/>
    </location>
</feature>
<dbReference type="InterPro" id="IPR038718">
    <property type="entry name" value="SNF2-like_sf"/>
</dbReference>
<dbReference type="EMBL" id="LNAL01000005">
    <property type="protein sequence ID" value="KUG09156.1"/>
    <property type="molecule type" value="Genomic_DNA"/>
</dbReference>
<dbReference type="SUPFAM" id="SSF52540">
    <property type="entry name" value="P-loop containing nucleoside triphosphate hydrolases"/>
    <property type="match status" value="2"/>
</dbReference>
<dbReference type="PANTHER" id="PTHR10799">
    <property type="entry name" value="SNF2/RAD54 HELICASE FAMILY"/>
    <property type="match status" value="1"/>
</dbReference>
<dbReference type="CDD" id="cd18012">
    <property type="entry name" value="DEXQc_arch_SWI2_SNF2"/>
    <property type="match status" value="1"/>
</dbReference>
<dbReference type="InterPro" id="IPR001650">
    <property type="entry name" value="Helicase_C-like"/>
</dbReference>
<dbReference type="GO" id="GO:0005524">
    <property type="term" value="F:ATP binding"/>
    <property type="evidence" value="ECO:0007669"/>
    <property type="project" value="InterPro"/>
</dbReference>
<dbReference type="PROSITE" id="PS51257">
    <property type="entry name" value="PROKAR_LIPOPROTEIN"/>
    <property type="match status" value="1"/>
</dbReference>
<dbReference type="OrthoDB" id="9760715at2"/>
<dbReference type="PROSITE" id="PS51192">
    <property type="entry name" value="HELICASE_ATP_BIND_1"/>
    <property type="match status" value="1"/>
</dbReference>
<reference evidence="4 5" key="1">
    <citation type="submission" date="2015-11" db="EMBL/GenBank/DDBJ databases">
        <title>Solirubrum puertoriconensis gen. nov. an environmental bacteria isolated in Puerto Rico.</title>
        <authorList>
            <person name="Cuebas-Irizarry M.F."/>
            <person name="Montalvo-Rodriguez R."/>
        </authorList>
    </citation>
    <scope>NUCLEOTIDE SEQUENCE [LARGE SCALE GENOMIC DNA]</scope>
    <source>
        <strain evidence="4 5">MC1A</strain>
    </source>
</reference>
<dbReference type="Pfam" id="PF00176">
    <property type="entry name" value="SNF2-rel_dom"/>
    <property type="match status" value="1"/>
</dbReference>
<organism evidence="4 5">
    <name type="scientific">Solirubrum puertoriconensis</name>
    <dbReference type="NCBI Taxonomy" id="1751427"/>
    <lineage>
        <taxon>Bacteria</taxon>
        <taxon>Pseudomonadati</taxon>
        <taxon>Bacteroidota</taxon>
        <taxon>Cytophagia</taxon>
        <taxon>Cytophagales</taxon>
    </lineage>
</organism>
<dbReference type="Gene3D" id="3.40.50.300">
    <property type="entry name" value="P-loop containing nucleotide triphosphate hydrolases"/>
    <property type="match status" value="1"/>
</dbReference>
<gene>
    <name evidence="4" type="ORF">ASU33_20280</name>
</gene>
<evidence type="ECO:0000259" key="2">
    <source>
        <dbReference type="PROSITE" id="PS51192"/>
    </source>
</evidence>
<evidence type="ECO:0000259" key="3">
    <source>
        <dbReference type="PROSITE" id="PS51194"/>
    </source>
</evidence>
<keyword evidence="5" id="KW-1185">Reference proteome</keyword>
<sequence length="1054" mass="118417">MEIRQSSSGLHLSCSCDPAQAGWCEPQVQVLLALLARKPWRLFFDAAARRHYLTPCARDFGLDVNGSLEEHLELCFDETEGLRVRPRQAGLFAVSAAAKQELIGQLLSPPRPAAPAEQTLRLLILGRHRYYGHLLLYLGEAGLSSTGKLRNPVTLLNPLDEVWRLADPTAMKFYSGLARLQQNYDDVRSAATLTALRAVVLNPENLPVYVHDGAVADKPTAASLQPVTLRCGRAQVHLQVDQRGEFYEVGGELRLDDQAYPLTELRIRYEYFVVAHGAWHLLDDLDVWRVVDFFQRRNNTLLIHQSKFAEFQADVLARLEDRLQVRYSYVRPATAEQIVSAGFDAPPQGLLYLTDAGPHVELLPVMRYGPREVPVLSHRQVYATDELGRPFLLARDAAAEARFTAALLRHLPDPEELRSPGNAWSLPRAYLLREEWFIAAFEEWQKLDITVLGFNELRGNRLNPHRAQISVRVSGKNDWFDTELKVQFGPQRARLRQLQLAARKRSRYVTLDDGTRGILPAEWLEKFQDYFAAGEVVDERLRTPSVSFATLARLYDENQLDAAARTRLARFQAAAADFTGIAPVPKPAGLQAQLRDYQQQGLRWLSFLAEFGFGGCLADDMGLGKTLQVLALLQHRREQPGAENRGPSLVVVPTSLLFNWQAEAARFTPHLRVLALHGQRRPGANALAAADLVLTTYNTLVSDINWLRRCAFDYVVLDEAQAIKNPDSQRYKAACLLTARQRLVLTGTPVENQTLDLHALLSFACPGLLGSRAYFRDHYLLPIDKFEDEARARELQLKIKPFVLRRTKAQVLTQLPAKTEITLYCELGAGQRHLYDACRAAVRARLLGQLEEAPGRQGLHLLRGLTRLRQLCNSPALLPDEESYGVESAKLQVLLEELTQRTPHHKVLVFSQFVGMLELIRPELDACGIRYALLTGRTRDRAAVVSAFQEDEAVRVLLVSLKAGGVGLNLTAADYVYLVDPWWNPAVENQAIDRSHRLGQTRKVVAVRLICPGTVEEKMQELQQGKRALASELIQTDAALLKHLSREDLLQLLS</sequence>
<dbReference type="PROSITE" id="PS51194">
    <property type="entry name" value="HELICASE_CTER"/>
    <property type="match status" value="1"/>
</dbReference>
<accession>A0A9X0L5Z9</accession>
<evidence type="ECO:0000313" key="5">
    <source>
        <dbReference type="Proteomes" id="UP000054223"/>
    </source>
</evidence>
<feature type="domain" description="Helicase ATP-binding" evidence="2">
    <location>
        <begin position="606"/>
        <end position="767"/>
    </location>
</feature>
<dbReference type="InterPro" id="IPR000330">
    <property type="entry name" value="SNF2_N"/>
</dbReference>
<dbReference type="Proteomes" id="UP000054223">
    <property type="component" value="Unassembled WGS sequence"/>
</dbReference>
<dbReference type="GO" id="GO:0016787">
    <property type="term" value="F:hydrolase activity"/>
    <property type="evidence" value="ECO:0007669"/>
    <property type="project" value="UniProtKB-KW"/>
</dbReference>